<dbReference type="PIRSF" id="PIRSF001191">
    <property type="entry name" value="Peptidase_M10A_matrix"/>
    <property type="match status" value="1"/>
</dbReference>
<feature type="repeat" description="Hemopexin" evidence="16">
    <location>
        <begin position="419"/>
        <end position="466"/>
    </location>
</feature>
<dbReference type="GO" id="GO:0006508">
    <property type="term" value="P:proteolysis"/>
    <property type="evidence" value="ECO:0007669"/>
    <property type="project" value="UniProtKB-KW"/>
</dbReference>
<feature type="repeat" description="Hemopexin" evidence="16">
    <location>
        <begin position="322"/>
        <end position="367"/>
    </location>
</feature>
<evidence type="ECO:0000313" key="18">
    <source>
        <dbReference type="EMBL" id="CAD5121069.1"/>
    </source>
</evidence>
<dbReference type="InterPro" id="IPR006026">
    <property type="entry name" value="Peptidase_Metallo"/>
</dbReference>
<keyword evidence="11" id="KW-1015">Disulfide bond</keyword>
<feature type="binding site" evidence="13">
    <location>
        <position position="186"/>
    </location>
    <ligand>
        <name>Zn(2+)</name>
        <dbReference type="ChEBI" id="CHEBI:29105"/>
        <label>2</label>
        <note>catalytic</note>
    </ligand>
</feature>
<dbReference type="GO" id="GO:0030198">
    <property type="term" value="P:extracellular matrix organization"/>
    <property type="evidence" value="ECO:0007669"/>
    <property type="project" value="TreeGrafter"/>
</dbReference>
<keyword evidence="3 13" id="KW-0479">Metal-binding</keyword>
<evidence type="ECO:0000256" key="11">
    <source>
        <dbReference type="ARBA" id="ARBA00023157"/>
    </source>
</evidence>
<keyword evidence="10" id="KW-0865">Zymogen</keyword>
<dbReference type="AlphaFoldDB" id="A0A7I8VZP1"/>
<feature type="binding site" evidence="14">
    <location>
        <position position="423"/>
    </location>
    <ligand>
        <name>Ca(2+)</name>
        <dbReference type="ChEBI" id="CHEBI:29108"/>
        <label>4</label>
    </ligand>
</feature>
<keyword evidence="2" id="KW-0645">Protease</keyword>
<evidence type="ECO:0000256" key="8">
    <source>
        <dbReference type="ARBA" id="ARBA00022837"/>
    </source>
</evidence>
<keyword evidence="7 13" id="KW-0862">Zinc</keyword>
<dbReference type="InterPro" id="IPR024079">
    <property type="entry name" value="MetalloPept_cat_dom_sf"/>
</dbReference>
<dbReference type="InterPro" id="IPR001818">
    <property type="entry name" value="Pept_M10_metallopeptidase"/>
</dbReference>
<dbReference type="InterPro" id="IPR033739">
    <property type="entry name" value="M10A_MMP"/>
</dbReference>
<feature type="binding site" evidence="14">
    <location>
        <position position="204"/>
    </location>
    <ligand>
        <name>Zn(2+)</name>
        <dbReference type="ChEBI" id="CHEBI:29105"/>
        <label>2</label>
        <note>catalytic</note>
    </ligand>
</feature>
<dbReference type="InterPro" id="IPR036365">
    <property type="entry name" value="PGBD-like_sf"/>
</dbReference>
<dbReference type="Pfam" id="PF00413">
    <property type="entry name" value="Peptidase_M10"/>
    <property type="match status" value="1"/>
</dbReference>
<proteinExistence type="inferred from homology"/>
<dbReference type="GO" id="GO:0031012">
    <property type="term" value="C:extracellular matrix"/>
    <property type="evidence" value="ECO:0007669"/>
    <property type="project" value="InterPro"/>
</dbReference>
<evidence type="ECO:0000256" key="4">
    <source>
        <dbReference type="ARBA" id="ARBA00022729"/>
    </source>
</evidence>
<keyword evidence="19" id="KW-1185">Reference proteome</keyword>
<dbReference type="SUPFAM" id="SSF55486">
    <property type="entry name" value="Metalloproteases ('zincins'), catalytic domain"/>
    <property type="match status" value="1"/>
</dbReference>
<feature type="binding site" evidence="14">
    <location>
        <position position="126"/>
    </location>
    <ligand>
        <name>Ca(2+)</name>
        <dbReference type="ChEBI" id="CHEBI:29108"/>
        <label>2</label>
    </ligand>
</feature>
<feature type="repeat" description="Hemopexin" evidence="16">
    <location>
        <begin position="368"/>
        <end position="418"/>
    </location>
</feature>
<feature type="short sequence motif" description="Cysteine switch" evidence="15">
    <location>
        <begin position="52"/>
        <end position="59"/>
    </location>
</feature>
<gene>
    <name evidence="18" type="ORF">DGYR_LOCUS9066</name>
</gene>
<dbReference type="CDD" id="cd04278">
    <property type="entry name" value="ZnMc_MMP"/>
    <property type="match status" value="1"/>
</dbReference>
<evidence type="ECO:0000259" key="17">
    <source>
        <dbReference type="SMART" id="SM00235"/>
    </source>
</evidence>
<feature type="binding site" evidence="14">
    <location>
        <position position="158"/>
    </location>
    <ligand>
        <name>Ca(2+)</name>
        <dbReference type="ChEBI" id="CHEBI:29108"/>
        <label>2</label>
    </ligand>
</feature>
<dbReference type="Gene3D" id="3.40.390.10">
    <property type="entry name" value="Collagenase (Catalytic Domain)"/>
    <property type="match status" value="1"/>
</dbReference>
<comment type="cofactor">
    <cofactor evidence="14">
        <name>Ca(2+)</name>
        <dbReference type="ChEBI" id="CHEBI:29108"/>
    </cofactor>
    <text evidence="14">Can bind about 5 Ca(2+) ions per subunit.</text>
</comment>
<feature type="binding site" description="in inhibited form" evidence="14">
    <location>
        <position position="54"/>
    </location>
    <ligand>
        <name>Zn(2+)</name>
        <dbReference type="ChEBI" id="CHEBI:29105"/>
        <label>2</label>
        <note>catalytic</note>
    </ligand>
</feature>
<dbReference type="InterPro" id="IPR018486">
    <property type="entry name" value="Hemopexin_CS"/>
</dbReference>
<feature type="binding site" evidence="14">
    <location>
        <position position="326"/>
    </location>
    <ligand>
        <name>Ca(2+)</name>
        <dbReference type="ChEBI" id="CHEBI:29108"/>
        <label>4</label>
    </ligand>
</feature>
<feature type="binding site" evidence="13">
    <location>
        <position position="190"/>
    </location>
    <ligand>
        <name>Zn(2+)</name>
        <dbReference type="ChEBI" id="CHEBI:29105"/>
        <label>2</label>
        <note>catalytic</note>
    </ligand>
</feature>
<keyword evidence="6" id="KW-0378">Hydrolase</keyword>
<dbReference type="PANTHER" id="PTHR10201">
    <property type="entry name" value="MATRIX METALLOPROTEINASE"/>
    <property type="match status" value="1"/>
</dbReference>
<feature type="repeat" description="Hemopexin" evidence="16">
    <location>
        <begin position="273"/>
        <end position="321"/>
    </location>
</feature>
<feature type="binding site" evidence="14">
    <location>
        <position position="149"/>
    </location>
    <ligand>
        <name>Zn(2+)</name>
        <dbReference type="ChEBI" id="CHEBI:29105"/>
        <label>1</label>
    </ligand>
</feature>
<evidence type="ECO:0000256" key="9">
    <source>
        <dbReference type="ARBA" id="ARBA00023049"/>
    </source>
</evidence>
<dbReference type="FunFam" id="2.110.10.10:FF:000002">
    <property type="entry name" value="Matrix metallopeptidase 3"/>
    <property type="match status" value="1"/>
</dbReference>
<feature type="binding site" evidence="14">
    <location>
        <position position="162"/>
    </location>
    <ligand>
        <name>Zn(2+)</name>
        <dbReference type="ChEBI" id="CHEBI:29105"/>
        <label>1</label>
    </ligand>
</feature>
<protein>
    <submittedName>
        <fullName evidence="18">DgyrCDS9607</fullName>
    </submittedName>
</protein>
<evidence type="ECO:0000256" key="2">
    <source>
        <dbReference type="ARBA" id="ARBA00022670"/>
    </source>
</evidence>
<comment type="similarity">
    <text evidence="1">Belongs to the peptidase M10A family.</text>
</comment>
<evidence type="ECO:0000256" key="5">
    <source>
        <dbReference type="ARBA" id="ARBA00022737"/>
    </source>
</evidence>
<dbReference type="SMART" id="SM00120">
    <property type="entry name" value="HX"/>
    <property type="match status" value="4"/>
</dbReference>
<dbReference type="GO" id="GO:0004222">
    <property type="term" value="F:metalloendopeptidase activity"/>
    <property type="evidence" value="ECO:0007669"/>
    <property type="project" value="InterPro"/>
</dbReference>
<evidence type="ECO:0000256" key="1">
    <source>
        <dbReference type="ARBA" id="ARBA00010370"/>
    </source>
</evidence>
<dbReference type="OrthoDB" id="406838at2759"/>
<comment type="cofactor">
    <cofactor evidence="14">
        <name>Zn(2+)</name>
        <dbReference type="ChEBI" id="CHEBI:29105"/>
    </cofactor>
    <text evidence="14">Binds 2 Zn(2+) ions per subunit.</text>
</comment>
<dbReference type="InterPro" id="IPR021190">
    <property type="entry name" value="Pept_M10A"/>
</dbReference>
<dbReference type="Gene3D" id="2.110.10.10">
    <property type="entry name" value="Hemopexin-like domain"/>
    <property type="match status" value="1"/>
</dbReference>
<keyword evidence="9" id="KW-0482">Metalloprotease</keyword>
<evidence type="ECO:0000256" key="12">
    <source>
        <dbReference type="PIRSR" id="PIRSR001191-1"/>
    </source>
</evidence>
<evidence type="ECO:0000256" key="15">
    <source>
        <dbReference type="PIRSR" id="PIRSR621190-5"/>
    </source>
</evidence>
<dbReference type="EMBL" id="CAJFCJ010000013">
    <property type="protein sequence ID" value="CAD5121069.1"/>
    <property type="molecule type" value="Genomic_DNA"/>
</dbReference>
<reference evidence="18 19" key="1">
    <citation type="submission" date="2020-08" db="EMBL/GenBank/DDBJ databases">
        <authorList>
            <person name="Hejnol A."/>
        </authorList>
    </citation>
    <scope>NUCLEOTIDE SEQUENCE [LARGE SCALE GENOMIC DNA]</scope>
</reference>
<sequence length="506" mass="58702">MRYGYLSQSNAELGQSVPKRTYYEAITELQKFARIKVTGELDEDTAKIISKPRCGRKDVRKRTRHRRYDVVGKVGRWRKKVITYRLVHHTQDISLDAQLNIIRNAFAVWQNISNLMFKENTIEWADIVIKFVAGQHSQCIPFSESDLAHAFYPGSVKGGEIHFDDDRIWVGNDEKGGLNLKSVLLHEIGHTLGLGHSNDPGSIMSAWYTGLEVLGETDIKAIQSLYGKPGDPFPIEENGGDEESYGKTVTASTRVPSDKVTWPVVESGTTEPPDPCQKAVDAVGLIRNELWLFIENWCWRIDRNGVRPNFPMKIERFWRYIPNNIDAVLSPGHGDIYFFKGHKFWRINSNSDRSDGEPLTNLAFPSFVRKIDAAFIWSYNEKAYFFTGNTYWRFDASTDDLKLDEHYPRLIKDVWQDVPTNLDAVYTDLYGKTHFVKDFHDYLFRDPFMRVKRNGTRVFGSNWFQCRKRILLRSDFFNIPGNNATLNEMHFFTFLSIFLYQFFLLF</sequence>
<evidence type="ECO:0000256" key="10">
    <source>
        <dbReference type="ARBA" id="ARBA00023145"/>
    </source>
</evidence>
<feature type="binding site" evidence="14">
    <location>
        <position position="374"/>
    </location>
    <ligand>
        <name>Ca(2+)</name>
        <dbReference type="ChEBI" id="CHEBI:29108"/>
        <label>5</label>
    </ligand>
</feature>
<evidence type="ECO:0000256" key="16">
    <source>
        <dbReference type="PROSITE-ProRule" id="PRU01011"/>
    </source>
</evidence>
<keyword evidence="8 14" id="KW-0106">Calcium</keyword>
<organism evidence="18 19">
    <name type="scientific">Dimorphilus gyrociliatus</name>
    <dbReference type="NCBI Taxonomy" id="2664684"/>
    <lineage>
        <taxon>Eukaryota</taxon>
        <taxon>Metazoa</taxon>
        <taxon>Spiralia</taxon>
        <taxon>Lophotrochozoa</taxon>
        <taxon>Annelida</taxon>
        <taxon>Polychaeta</taxon>
        <taxon>Polychaeta incertae sedis</taxon>
        <taxon>Dinophilidae</taxon>
        <taxon>Dimorphilus</taxon>
    </lineage>
</organism>
<keyword evidence="5" id="KW-0677">Repeat</keyword>
<feature type="binding site" evidence="14">
    <location>
        <position position="425"/>
    </location>
    <ligand>
        <name>Ca(2+)</name>
        <dbReference type="ChEBI" id="CHEBI:29108"/>
        <label>5</label>
    </ligand>
</feature>
<feature type="binding site" evidence="14">
    <location>
        <position position="92"/>
    </location>
    <ligand>
        <name>Ca(2+)</name>
        <dbReference type="ChEBI" id="CHEBI:29108"/>
        <label>1</label>
    </ligand>
</feature>
<feature type="binding site" evidence="14">
    <location>
        <position position="164"/>
    </location>
    <ligand>
        <name>Ca(2+)</name>
        <dbReference type="ChEBI" id="CHEBI:29108"/>
        <label>3</label>
    </ligand>
</feature>
<evidence type="ECO:0000256" key="7">
    <source>
        <dbReference type="ARBA" id="ARBA00022833"/>
    </source>
</evidence>
<feature type="domain" description="Peptidase metallopeptidase" evidence="17">
    <location>
        <begin position="73"/>
        <end position="228"/>
    </location>
</feature>
<dbReference type="GO" id="GO:0030574">
    <property type="term" value="P:collagen catabolic process"/>
    <property type="evidence" value="ECO:0007669"/>
    <property type="project" value="TreeGrafter"/>
</dbReference>
<evidence type="ECO:0000256" key="3">
    <source>
        <dbReference type="ARBA" id="ARBA00022723"/>
    </source>
</evidence>
<dbReference type="InterPro" id="IPR018487">
    <property type="entry name" value="Hemopexin-like_repeat"/>
</dbReference>
<dbReference type="InterPro" id="IPR036375">
    <property type="entry name" value="Hemopexin-like_dom_sf"/>
</dbReference>
<evidence type="ECO:0000256" key="6">
    <source>
        <dbReference type="ARBA" id="ARBA00022801"/>
    </source>
</evidence>
<accession>A0A7I8VZP1</accession>
<feature type="active site" evidence="12">
    <location>
        <position position="187"/>
    </location>
</feature>
<dbReference type="CDD" id="cd00094">
    <property type="entry name" value="HX"/>
    <property type="match status" value="1"/>
</dbReference>
<evidence type="ECO:0000256" key="14">
    <source>
        <dbReference type="PIRSR" id="PIRSR621190-2"/>
    </source>
</evidence>
<dbReference type="InterPro" id="IPR000585">
    <property type="entry name" value="Hemopexin-like_dom"/>
</dbReference>
<name>A0A7I8VZP1_9ANNE</name>
<dbReference type="PROSITE" id="PS51642">
    <property type="entry name" value="HEMOPEXIN_2"/>
    <property type="match status" value="4"/>
</dbReference>
<evidence type="ECO:0000256" key="13">
    <source>
        <dbReference type="PIRSR" id="PIRSR001191-2"/>
    </source>
</evidence>
<evidence type="ECO:0000313" key="19">
    <source>
        <dbReference type="Proteomes" id="UP000549394"/>
    </source>
</evidence>
<feature type="binding site" evidence="14">
    <location>
        <position position="281"/>
    </location>
    <ligand>
        <name>Ca(2+)</name>
        <dbReference type="ChEBI" id="CHEBI:29108"/>
        <label>4</label>
    </ligand>
</feature>
<dbReference type="SUPFAM" id="SSF50923">
    <property type="entry name" value="Hemopexin-like domain"/>
    <property type="match status" value="1"/>
</dbReference>
<dbReference type="Proteomes" id="UP000549394">
    <property type="component" value="Unassembled WGS sequence"/>
</dbReference>
<feature type="binding site" evidence="14">
    <location>
        <position position="136"/>
    </location>
    <ligand>
        <name>Zn(2+)</name>
        <dbReference type="ChEBI" id="CHEBI:29105"/>
        <label>1</label>
    </ligand>
</feature>
<dbReference type="Pfam" id="PF00045">
    <property type="entry name" value="Hemopexin"/>
    <property type="match status" value="3"/>
</dbReference>
<dbReference type="PROSITE" id="PS00024">
    <property type="entry name" value="HEMOPEXIN"/>
    <property type="match status" value="2"/>
</dbReference>
<dbReference type="GO" id="GO:0008270">
    <property type="term" value="F:zinc ion binding"/>
    <property type="evidence" value="ECO:0007669"/>
    <property type="project" value="InterPro"/>
</dbReference>
<dbReference type="SMART" id="SM00235">
    <property type="entry name" value="ZnMc"/>
    <property type="match status" value="1"/>
</dbReference>
<dbReference type="SUPFAM" id="SSF47090">
    <property type="entry name" value="PGBD-like"/>
    <property type="match status" value="1"/>
</dbReference>
<dbReference type="PRINTS" id="PR00138">
    <property type="entry name" value="MATRIXIN"/>
</dbReference>
<feature type="binding site" evidence="14">
    <location>
        <position position="165"/>
    </location>
    <ligand>
        <name>Ca(2+)</name>
        <dbReference type="ChEBI" id="CHEBI:29108"/>
        <label>1</label>
    </ligand>
</feature>
<comment type="caution">
    <text evidence="18">The sequence shown here is derived from an EMBL/GenBank/DDBJ whole genome shotgun (WGS) entry which is preliminary data.</text>
</comment>
<feature type="binding site" evidence="13">
    <location>
        <position position="196"/>
    </location>
    <ligand>
        <name>Zn(2+)</name>
        <dbReference type="ChEBI" id="CHEBI:29105"/>
        <label>2</label>
        <note>catalytic</note>
    </ligand>
</feature>
<dbReference type="PANTHER" id="PTHR10201:SF323">
    <property type="entry name" value="MATRIX METALLOPROTEINASE-21"/>
    <property type="match status" value="1"/>
</dbReference>
<keyword evidence="4" id="KW-0732">Signal</keyword>